<organism evidence="3 4">
    <name type="scientific">Phytophthora megakarya</name>
    <dbReference type="NCBI Taxonomy" id="4795"/>
    <lineage>
        <taxon>Eukaryota</taxon>
        <taxon>Sar</taxon>
        <taxon>Stramenopiles</taxon>
        <taxon>Oomycota</taxon>
        <taxon>Peronosporomycetes</taxon>
        <taxon>Peronosporales</taxon>
        <taxon>Peronosporaceae</taxon>
        <taxon>Phytophthora</taxon>
    </lineage>
</organism>
<dbReference type="EMBL" id="NBNE01000890">
    <property type="protein sequence ID" value="OWZ16670.1"/>
    <property type="molecule type" value="Genomic_DNA"/>
</dbReference>
<dbReference type="InterPro" id="IPR006600">
    <property type="entry name" value="HTH_CenpB_DNA-bd_dom"/>
</dbReference>
<comment type="caution">
    <text evidence="3">The sequence shown here is derived from an EMBL/GenBank/DDBJ whole genome shotgun (WGS) entry which is preliminary data.</text>
</comment>
<gene>
    <name evidence="3" type="ORF">PHMEG_0009507</name>
</gene>
<evidence type="ECO:0000259" key="2">
    <source>
        <dbReference type="PROSITE" id="PS51253"/>
    </source>
</evidence>
<reference evidence="4" key="1">
    <citation type="submission" date="2017-03" db="EMBL/GenBank/DDBJ databases">
        <title>Phytopthora megakarya and P. palmivora, two closely related causual agents of cacao black pod achieved similar genome size and gene model numbers by different mechanisms.</title>
        <authorList>
            <person name="Ali S."/>
            <person name="Shao J."/>
            <person name="Larry D.J."/>
            <person name="Kronmiller B."/>
            <person name="Shen D."/>
            <person name="Strem M.D."/>
            <person name="Melnick R.L."/>
            <person name="Guiltinan M.J."/>
            <person name="Tyler B.M."/>
            <person name="Meinhardt L.W."/>
            <person name="Bailey B.A."/>
        </authorList>
    </citation>
    <scope>NUCLEOTIDE SEQUENCE [LARGE SCALE GENOMIC DNA]</scope>
    <source>
        <strain evidence="4">zdho120</strain>
    </source>
</reference>
<evidence type="ECO:0000256" key="1">
    <source>
        <dbReference type="ARBA" id="ARBA00023125"/>
    </source>
</evidence>
<name>A0A225WIJ0_9STRA</name>
<evidence type="ECO:0000313" key="4">
    <source>
        <dbReference type="Proteomes" id="UP000198211"/>
    </source>
</evidence>
<feature type="domain" description="HTH CENPB-type" evidence="2">
    <location>
        <begin position="1"/>
        <end position="28"/>
    </location>
</feature>
<sequence>MAELKFGRGVSDGWYKQFTERHPILSTRTCQFLTKASNSVDVTDVHMLFGTMAKLIIEGGSRIFNVDETAFQSQPVIAIRDSRNDRQASISLSSPVDVLLDSSPSRVYPSWGDRVAGGASWFERTGSRCYDDGVRIHEHAIVFTLASVLCCDRAYADSPTVSAYHGWLWLPRLAIYHPRCGCLPDQARMLTIQSYSPLSAPRRCSFKTKLNSALELPMNDSDDCNISKEKAMKLVGLAWQECNFSINIKGGFRACGLYSLSLHRMNDLLVFPPPNMKTRRRTTATVAGRLLTEEL</sequence>
<proteinExistence type="predicted"/>
<protein>
    <recommendedName>
        <fullName evidence="2">HTH CENPB-type domain-containing protein</fullName>
    </recommendedName>
</protein>
<dbReference type="Proteomes" id="UP000198211">
    <property type="component" value="Unassembled WGS sequence"/>
</dbReference>
<dbReference type="GO" id="GO:0003677">
    <property type="term" value="F:DNA binding"/>
    <property type="evidence" value="ECO:0007669"/>
    <property type="project" value="UniProtKB-KW"/>
</dbReference>
<dbReference type="AlphaFoldDB" id="A0A225WIJ0"/>
<keyword evidence="4" id="KW-1185">Reference proteome</keyword>
<dbReference type="OrthoDB" id="71166at2759"/>
<evidence type="ECO:0000313" key="3">
    <source>
        <dbReference type="EMBL" id="OWZ16670.1"/>
    </source>
</evidence>
<dbReference type="PROSITE" id="PS51253">
    <property type="entry name" value="HTH_CENPB"/>
    <property type="match status" value="1"/>
</dbReference>
<keyword evidence="1" id="KW-0238">DNA-binding</keyword>
<accession>A0A225WIJ0</accession>